<reference evidence="1" key="1">
    <citation type="submission" date="2018-02" db="EMBL/GenBank/DDBJ databases">
        <title>Rhizophora mucronata_Transcriptome.</title>
        <authorList>
            <person name="Meera S.P."/>
            <person name="Sreeshan A."/>
            <person name="Augustine A."/>
        </authorList>
    </citation>
    <scope>NUCLEOTIDE SEQUENCE</scope>
    <source>
        <tissue evidence="1">Leaf</tissue>
    </source>
</reference>
<dbReference type="EMBL" id="GGEC01081845">
    <property type="protein sequence ID" value="MBX62329.1"/>
    <property type="molecule type" value="Transcribed_RNA"/>
</dbReference>
<accession>A0A2P2Q610</accession>
<sequence>MVGQAVICKAHGNRGHAACIRRMSHKEVVDPTRAPFTPYHAFT</sequence>
<name>A0A2P2Q610_RHIMU</name>
<protein>
    <submittedName>
        <fullName evidence="1">Uncharacterized protein</fullName>
    </submittedName>
</protein>
<proteinExistence type="predicted"/>
<evidence type="ECO:0000313" key="1">
    <source>
        <dbReference type="EMBL" id="MBX62329.1"/>
    </source>
</evidence>
<dbReference type="AlphaFoldDB" id="A0A2P2Q610"/>
<organism evidence="1">
    <name type="scientific">Rhizophora mucronata</name>
    <name type="common">Asiatic mangrove</name>
    <dbReference type="NCBI Taxonomy" id="61149"/>
    <lineage>
        <taxon>Eukaryota</taxon>
        <taxon>Viridiplantae</taxon>
        <taxon>Streptophyta</taxon>
        <taxon>Embryophyta</taxon>
        <taxon>Tracheophyta</taxon>
        <taxon>Spermatophyta</taxon>
        <taxon>Magnoliopsida</taxon>
        <taxon>eudicotyledons</taxon>
        <taxon>Gunneridae</taxon>
        <taxon>Pentapetalae</taxon>
        <taxon>rosids</taxon>
        <taxon>fabids</taxon>
        <taxon>Malpighiales</taxon>
        <taxon>Rhizophoraceae</taxon>
        <taxon>Rhizophora</taxon>
    </lineage>
</organism>